<keyword evidence="10" id="KW-0479">Metal-binding</keyword>
<dbReference type="InterPro" id="IPR051157">
    <property type="entry name" value="PDH/Transketolase"/>
</dbReference>
<evidence type="ECO:0000256" key="5">
    <source>
        <dbReference type="ARBA" id="ARBA00023002"/>
    </source>
</evidence>
<dbReference type="InterPro" id="IPR035807">
    <property type="entry name" value="PDC_E1_N"/>
</dbReference>
<organism evidence="13">
    <name type="scientific">Edaphobacter paludis</name>
    <dbReference type="NCBI Taxonomy" id="3035702"/>
    <lineage>
        <taxon>Bacteria</taxon>
        <taxon>Pseudomonadati</taxon>
        <taxon>Acidobacteriota</taxon>
        <taxon>Terriglobia</taxon>
        <taxon>Terriglobales</taxon>
        <taxon>Acidobacteriaceae</taxon>
        <taxon>Edaphobacter</taxon>
    </lineage>
</organism>
<dbReference type="AlphaFoldDB" id="A0AAU7D4K7"/>
<dbReference type="InterPro" id="IPR005474">
    <property type="entry name" value="Transketolase_N"/>
</dbReference>
<dbReference type="InterPro" id="IPR004660">
    <property type="entry name" value="PDH_E1"/>
</dbReference>
<evidence type="ECO:0000256" key="6">
    <source>
        <dbReference type="ARBA" id="ARBA00023052"/>
    </source>
</evidence>
<evidence type="ECO:0000256" key="9">
    <source>
        <dbReference type="PIRNR" id="PIRNR000156"/>
    </source>
</evidence>
<keyword evidence="5 9" id="KW-0560">Oxidoreductase</keyword>
<dbReference type="PROSITE" id="PS50003">
    <property type="entry name" value="PH_DOMAIN"/>
    <property type="match status" value="1"/>
</dbReference>
<feature type="binding site" evidence="10">
    <location>
        <position position="263"/>
    </location>
    <ligand>
        <name>Mg(2+)</name>
        <dbReference type="ChEBI" id="CHEBI:18420"/>
    </ligand>
</feature>
<protein>
    <recommendedName>
        <fullName evidence="4 9">Pyruvate dehydrogenase E1 component</fullName>
        <ecNumber evidence="3 9">1.2.4.1</ecNumber>
    </recommendedName>
</protein>
<dbReference type="InterPro" id="IPR041621">
    <property type="entry name" value="PDH_E1_M"/>
</dbReference>
<comment type="cofactor">
    <cofactor evidence="10">
        <name>Mg(2+)</name>
        <dbReference type="ChEBI" id="CHEBI:18420"/>
    </cofactor>
</comment>
<dbReference type="GO" id="GO:0046872">
    <property type="term" value="F:metal ion binding"/>
    <property type="evidence" value="ECO:0007669"/>
    <property type="project" value="UniProtKB-KW"/>
</dbReference>
<evidence type="ECO:0000256" key="4">
    <source>
        <dbReference type="ARBA" id="ARBA00017172"/>
    </source>
</evidence>
<proteinExistence type="predicted"/>
<dbReference type="KEGG" id="epl:P4G45_10145"/>
<dbReference type="CDD" id="cd02017">
    <property type="entry name" value="TPP_E1_EcPDC_like"/>
    <property type="match status" value="1"/>
</dbReference>
<dbReference type="EMBL" id="CP121195">
    <property type="protein sequence ID" value="XBH12077.1"/>
    <property type="molecule type" value="Genomic_DNA"/>
</dbReference>
<dbReference type="NCBIfam" id="TIGR00759">
    <property type="entry name" value="aceE"/>
    <property type="match status" value="1"/>
</dbReference>
<dbReference type="Gene3D" id="3.40.50.920">
    <property type="match status" value="1"/>
</dbReference>
<comment type="cofactor">
    <cofactor evidence="1 9">
        <name>thiamine diphosphate</name>
        <dbReference type="ChEBI" id="CHEBI:58937"/>
    </cofactor>
</comment>
<evidence type="ECO:0000256" key="8">
    <source>
        <dbReference type="ARBA" id="ARBA00051231"/>
    </source>
</evidence>
<dbReference type="RefSeq" id="WP_348266365.1">
    <property type="nucleotide sequence ID" value="NZ_CP121194.1"/>
</dbReference>
<name>A0AAU7D4K7_9BACT</name>
<evidence type="ECO:0000256" key="2">
    <source>
        <dbReference type="ARBA" id="ARBA00003157"/>
    </source>
</evidence>
<dbReference type="EMBL" id="CP121194">
    <property type="protein sequence ID" value="XBH08855.1"/>
    <property type="molecule type" value="Genomic_DNA"/>
</dbReference>
<evidence type="ECO:0000256" key="7">
    <source>
        <dbReference type="ARBA" id="ARBA00023317"/>
    </source>
</evidence>
<feature type="domain" description="PH" evidence="11">
    <location>
        <begin position="1"/>
        <end position="29"/>
    </location>
</feature>
<dbReference type="Pfam" id="PF00456">
    <property type="entry name" value="Transketolase_N"/>
    <property type="match status" value="1"/>
</dbReference>
<dbReference type="FunFam" id="3.40.50.970:FF:000011">
    <property type="entry name" value="Pyruvate dehydrogenase E1 component"/>
    <property type="match status" value="1"/>
</dbReference>
<keyword evidence="7 9" id="KW-0670">Pyruvate</keyword>
<feature type="binding site" evidence="10">
    <location>
        <position position="265"/>
    </location>
    <ligand>
        <name>Mg(2+)</name>
        <dbReference type="ChEBI" id="CHEBI:18420"/>
    </ligand>
</feature>
<gene>
    <name evidence="13" type="primary">aceE</name>
    <name evidence="12" type="ORF">P4G45_10145</name>
    <name evidence="13" type="ORF">P8936_10175</name>
</gene>
<dbReference type="EC" id="1.2.4.1" evidence="3 9"/>
<evidence type="ECO:0000256" key="3">
    <source>
        <dbReference type="ARBA" id="ARBA00012281"/>
    </source>
</evidence>
<dbReference type="SUPFAM" id="SSF52518">
    <property type="entry name" value="Thiamin diphosphate-binding fold (THDP-binding)"/>
    <property type="match status" value="2"/>
</dbReference>
<dbReference type="Pfam" id="PF22613">
    <property type="entry name" value="Transketolase_C_1"/>
    <property type="match status" value="1"/>
</dbReference>
<feature type="binding site" evidence="10">
    <location>
        <position position="233"/>
    </location>
    <ligand>
        <name>Mg(2+)</name>
        <dbReference type="ChEBI" id="CHEBI:18420"/>
    </ligand>
</feature>
<accession>A0AAU7CV84</accession>
<evidence type="ECO:0000313" key="12">
    <source>
        <dbReference type="EMBL" id="XBH08855.1"/>
    </source>
</evidence>
<dbReference type="PANTHER" id="PTHR43825">
    <property type="entry name" value="PYRUVATE DEHYDROGENASE E1 COMPONENT"/>
    <property type="match status" value="1"/>
</dbReference>
<dbReference type="InterPro" id="IPR055152">
    <property type="entry name" value="Transketolase-like_C_2"/>
</dbReference>
<dbReference type="GO" id="GO:0004739">
    <property type="term" value="F:pyruvate dehydrogenase (acetyl-transferring) activity"/>
    <property type="evidence" value="ECO:0007669"/>
    <property type="project" value="UniProtKB-EC"/>
</dbReference>
<keyword evidence="10" id="KW-0460">Magnesium</keyword>
<dbReference type="InterPro" id="IPR029061">
    <property type="entry name" value="THDP-binding"/>
</dbReference>
<dbReference type="InterPro" id="IPR009014">
    <property type="entry name" value="Transketo_C/PFOR_II"/>
</dbReference>
<dbReference type="SUPFAM" id="SSF52922">
    <property type="entry name" value="TK C-terminal domain-like"/>
    <property type="match status" value="1"/>
</dbReference>
<comment type="function">
    <text evidence="2 9">Component of the pyruvate dehydrogenase (PDH) complex, that catalyzes the overall conversion of pyruvate to acetyl-CoA and CO(2).</text>
</comment>
<dbReference type="Pfam" id="PF17831">
    <property type="entry name" value="PDH_E1_M"/>
    <property type="match status" value="1"/>
</dbReference>
<comment type="catalytic activity">
    <reaction evidence="8 9">
        <text>N(6)-[(R)-lipoyl]-L-lysyl-[protein] + pyruvate + H(+) = N(6)-[(R)-S(8)-acetyldihydrolipoyl]-L-lysyl-[protein] + CO2</text>
        <dbReference type="Rhea" id="RHEA:19189"/>
        <dbReference type="Rhea" id="RHEA-COMP:10474"/>
        <dbReference type="Rhea" id="RHEA-COMP:10478"/>
        <dbReference type="ChEBI" id="CHEBI:15361"/>
        <dbReference type="ChEBI" id="CHEBI:15378"/>
        <dbReference type="ChEBI" id="CHEBI:16526"/>
        <dbReference type="ChEBI" id="CHEBI:83099"/>
        <dbReference type="ChEBI" id="CHEBI:83111"/>
        <dbReference type="EC" id="1.2.4.1"/>
    </reaction>
</comment>
<evidence type="ECO:0000259" key="11">
    <source>
        <dbReference type="PROSITE" id="PS50003"/>
    </source>
</evidence>
<keyword evidence="6 9" id="KW-0786">Thiamine pyrophosphate</keyword>
<evidence type="ECO:0000256" key="1">
    <source>
        <dbReference type="ARBA" id="ARBA00001964"/>
    </source>
</evidence>
<dbReference type="PIRSF" id="PIRSF000156">
    <property type="entry name" value="Pyruvate_dh_E1"/>
    <property type="match status" value="1"/>
</dbReference>
<reference evidence="13" key="1">
    <citation type="submission" date="2023-03" db="EMBL/GenBank/DDBJ databases">
        <title>Edaphobacter sp.</title>
        <authorList>
            <person name="Huber K.J."/>
            <person name="Papendorf J."/>
            <person name="Pilke C."/>
            <person name="Bunk B."/>
            <person name="Sproeer C."/>
            <person name="Pester M."/>
        </authorList>
    </citation>
    <scope>NUCLEOTIDE SEQUENCE</scope>
    <source>
        <strain evidence="12">DSM 109919</strain>
        <strain evidence="13">DSM 109920</strain>
    </source>
</reference>
<dbReference type="Gene3D" id="3.40.50.970">
    <property type="match status" value="2"/>
</dbReference>
<dbReference type="InterPro" id="IPR001849">
    <property type="entry name" value="PH_domain"/>
</dbReference>
<evidence type="ECO:0000256" key="10">
    <source>
        <dbReference type="PIRSR" id="PIRSR000156-1"/>
    </source>
</evidence>
<sequence>MTMKLETPAQIDFSEEVSEWIEAFDDVIASDWEHGAELLGALRQRAQQAGVPTPSELTTHYLNTIPKHDEVPYPGDRTLERRVEALIRWNAMAMVHGQNKKDAGIGGHISTYSSLATLLEVGFNHFFRAKYGEEPGDFIYFQGHASPGVYARAYLEGRFDDEHLKNFRHELRDTPGLSSYPHPWLMPNFWNFPTVSMGIGPLNAIYQARFMRYLEHRSLIKPTDRKVWAFVGDGETDEVDTLGAISVAARENLDNLIFVVNCNLQRLDGPVRGNKRIIDELEGHFRGVGWNVIKVIWGSDWDALFERDHTGLLLRRMEECVDGDFQTFKAKDGAYLRENFFGKYPELLELVRDMTDEQLERLHRGGHDPAKIYNAYKRAMEHKGGPTVILAKTVKGYGMGSSQARNATHNEKKMVDSELAAFVKRFDIPIPEEAAAHGTPYRPAQDAPEIAYMQERRRELGGHMPKREVPKLDFTAPSLDYFAEWTGGSNKRAVSTTMGFVSILRHLLKDPKIGKLIVPILPDEGRTFGMESAIRQVGIYAPEGQKYSPHDADMLLYYREAQDGQILEEGITEAGSMASFTAAGTAYANYKIPTIPFYMYYSMFGFQRIGDMVWAFADARGKGFLMGGTAGRTTMLGEGLQHQDGHSIVLASTVPTCLTYDPAFVYELAVVVQDGIRRMYEKGEDVFYYITMYNEDYAMPAIPEGAAEGILRGMYKLKPAAEGEAVAQLFGSGTILNEVLRAQEILAAKYGVQTNVWSVTSYTELRRDALAVERWNRLHPAEKERQSYLQTTLDGTQGPIIAASDYMKVVPDQLSPWLTSRLVSLGTDGFGRSDNREHLRRHFEVNAESIVGATLSKLSREGKFKPKQAQKALAELGLDVESADPAKA</sequence>
<accession>A0AAU7D4K7</accession>
<dbReference type="PANTHER" id="PTHR43825:SF3">
    <property type="entry name" value="PYRUVATE DEHYDROGENASE E1 COMPONENT"/>
    <property type="match status" value="1"/>
</dbReference>
<evidence type="ECO:0000313" key="13">
    <source>
        <dbReference type="EMBL" id="XBH12077.1"/>
    </source>
</evidence>